<evidence type="ECO:0000313" key="4">
    <source>
        <dbReference type="EMBL" id="EKY26373.1"/>
    </source>
</evidence>
<accession>L1QEH3</accession>
<dbReference type="InterPro" id="IPR002213">
    <property type="entry name" value="UDP_glucos_trans"/>
</dbReference>
<proteinExistence type="inferred from homology"/>
<keyword evidence="5" id="KW-1185">Reference proteome</keyword>
<dbReference type="PANTHER" id="PTHR21015">
    <property type="entry name" value="UDP-N-ACETYLGLUCOSAMINE--N-ACETYLMURAMYL-(PENTAPEPTIDE) PYROPHOSPHORYL-UNDECAPRENOL N-ACETYLGLUCOSAMINE TRANSFERASE 1"/>
    <property type="match status" value="1"/>
</dbReference>
<feature type="domain" description="Erythromycin biosynthesis protein CIII-like C-terminal" evidence="3">
    <location>
        <begin position="251"/>
        <end position="368"/>
    </location>
</feature>
<evidence type="ECO:0000259" key="3">
    <source>
        <dbReference type="Pfam" id="PF06722"/>
    </source>
</evidence>
<dbReference type="CDD" id="cd03784">
    <property type="entry name" value="GT1_Gtf-like"/>
    <property type="match status" value="1"/>
</dbReference>
<dbReference type="GO" id="GO:0008194">
    <property type="term" value="F:UDP-glycosyltransferase activity"/>
    <property type="evidence" value="ECO:0007669"/>
    <property type="project" value="InterPro"/>
</dbReference>
<dbReference type="RefSeq" id="WP_005213769.1">
    <property type="nucleotide sequence ID" value="NZ_KB291649.1"/>
</dbReference>
<dbReference type="FunFam" id="3.40.50.2000:FF:000072">
    <property type="entry name" value="Glycosyl transferase"/>
    <property type="match status" value="1"/>
</dbReference>
<name>L1QEH3_9CLOT</name>
<dbReference type="eggNOG" id="COG1819">
    <property type="taxonomic scope" value="Bacteria"/>
</dbReference>
<dbReference type="PANTHER" id="PTHR21015:SF22">
    <property type="entry name" value="GLYCOSYLTRANSFERASE"/>
    <property type="match status" value="1"/>
</dbReference>
<dbReference type="PATRIC" id="fig|545697.3.peg.1981"/>
<dbReference type="AlphaFoldDB" id="L1QEH3"/>
<sequence length="391" mass="44529">MSKIVFFCIPAHGHTNPTIEVVRELVDRGNEVVYYSFNEFKDKIEAAGAKCICCDDYLPELRPEDEKKIGRDFPALIEMVVDTTLALDEKVCNELKNFKPDCIVSDSLSFWGKLFAKKLNIPYICSTTTFAFNEYTAKMMKQGLNEIMHMIFGMGRINKKIELLRNQGYDVKNFISIVTNDNETNTIVYTSKEFQPMVETFSNKFYFVGPSVSKVVVESKERNRKRIYISLGTVNNKNIKFYKNCMKAFEDTNFDVIMSVGNDTDIKSLGDIPSNFKIENTVEQIKVLQETDVFITHCGMNSTNESLYYGVPMVLFPQHSEQKMVAERVESLGAGVMLKRDKIEYIKSAVIQVMNNSEYKERAKSVAKSFHNSGGAKRAADAILKVIQESK</sequence>
<dbReference type="EMBL" id="AMEZ01000057">
    <property type="protein sequence ID" value="EKY26373.1"/>
    <property type="molecule type" value="Genomic_DNA"/>
</dbReference>
<keyword evidence="2 4" id="KW-0808">Transferase</keyword>
<dbReference type="Proteomes" id="UP000010420">
    <property type="component" value="Unassembled WGS sequence"/>
</dbReference>
<dbReference type="OrthoDB" id="6620093at2"/>
<dbReference type="Pfam" id="PF06722">
    <property type="entry name" value="EryCIII-like_C"/>
    <property type="match status" value="1"/>
</dbReference>
<dbReference type="SUPFAM" id="SSF53756">
    <property type="entry name" value="UDP-Glycosyltransferase/glycogen phosphorylase"/>
    <property type="match status" value="1"/>
</dbReference>
<comment type="similarity">
    <text evidence="1">Belongs to the UDP-glycosyltransferase family.</text>
</comment>
<dbReference type="HOGENOM" id="CLU_000537_7_1_9"/>
<comment type="caution">
    <text evidence="4">The sequence shown here is derived from an EMBL/GenBank/DDBJ whole genome shotgun (WGS) entry which is preliminary data.</text>
</comment>
<reference evidence="4 5" key="1">
    <citation type="submission" date="2012-05" db="EMBL/GenBank/DDBJ databases">
        <authorList>
            <person name="Weinstock G."/>
            <person name="Sodergren E."/>
            <person name="Lobos E.A."/>
            <person name="Fulton L."/>
            <person name="Fulton R."/>
            <person name="Courtney L."/>
            <person name="Fronick C."/>
            <person name="O'Laughlin M."/>
            <person name="Godfrey J."/>
            <person name="Wilson R.M."/>
            <person name="Miner T."/>
            <person name="Farmer C."/>
            <person name="Delehaunty K."/>
            <person name="Cordes M."/>
            <person name="Minx P."/>
            <person name="Tomlinson C."/>
            <person name="Chen J."/>
            <person name="Wollam A."/>
            <person name="Pepin K.H."/>
            <person name="Bhonagiri V."/>
            <person name="Zhang X."/>
            <person name="Suruliraj S."/>
            <person name="Warren W."/>
            <person name="Mitreva M."/>
            <person name="Mardis E.R."/>
            <person name="Wilson R.K."/>
        </authorList>
    </citation>
    <scope>NUCLEOTIDE SEQUENCE [LARGE SCALE GENOMIC DNA]</scope>
    <source>
        <strain evidence="4 5">DSM 1785</strain>
    </source>
</reference>
<dbReference type="InterPro" id="IPR006326">
    <property type="entry name" value="UDPGT_MGT-like"/>
</dbReference>
<dbReference type="STRING" id="545697.HMPREF0216_02014"/>
<evidence type="ECO:0000313" key="5">
    <source>
        <dbReference type="Proteomes" id="UP000010420"/>
    </source>
</evidence>
<gene>
    <name evidence="4" type="ORF">HMPREF0216_02014</name>
</gene>
<organism evidence="4 5">
    <name type="scientific">Clostridium celatum DSM 1785</name>
    <dbReference type="NCBI Taxonomy" id="545697"/>
    <lineage>
        <taxon>Bacteria</taxon>
        <taxon>Bacillati</taxon>
        <taxon>Bacillota</taxon>
        <taxon>Clostridia</taxon>
        <taxon>Eubacteriales</taxon>
        <taxon>Clostridiaceae</taxon>
        <taxon>Clostridium</taxon>
    </lineage>
</organism>
<dbReference type="NCBIfam" id="TIGR01426">
    <property type="entry name" value="MGT"/>
    <property type="match status" value="1"/>
</dbReference>
<evidence type="ECO:0000256" key="2">
    <source>
        <dbReference type="ARBA" id="ARBA00022679"/>
    </source>
</evidence>
<dbReference type="Gene3D" id="3.40.50.2000">
    <property type="entry name" value="Glycogen Phosphorylase B"/>
    <property type="match status" value="2"/>
</dbReference>
<evidence type="ECO:0000256" key="1">
    <source>
        <dbReference type="ARBA" id="ARBA00009995"/>
    </source>
</evidence>
<dbReference type="GO" id="GO:0016758">
    <property type="term" value="F:hexosyltransferase activity"/>
    <property type="evidence" value="ECO:0007669"/>
    <property type="project" value="InterPro"/>
</dbReference>
<dbReference type="InterPro" id="IPR010610">
    <property type="entry name" value="EryCIII-like_C"/>
</dbReference>
<protein>
    <submittedName>
        <fullName evidence="4">Glycosyltransferase, MGT family</fullName>
    </submittedName>
</protein>